<dbReference type="AlphaFoldDB" id="A0A2G9RY60"/>
<accession>A0A2G9RY60</accession>
<evidence type="ECO:0000313" key="2">
    <source>
        <dbReference type="Proteomes" id="UP000228934"/>
    </source>
</evidence>
<organism evidence="1 2">
    <name type="scientific">Aquarana catesbeiana</name>
    <name type="common">American bullfrog</name>
    <name type="synonym">Rana catesbeiana</name>
    <dbReference type="NCBI Taxonomy" id="8400"/>
    <lineage>
        <taxon>Eukaryota</taxon>
        <taxon>Metazoa</taxon>
        <taxon>Chordata</taxon>
        <taxon>Craniata</taxon>
        <taxon>Vertebrata</taxon>
        <taxon>Euteleostomi</taxon>
        <taxon>Amphibia</taxon>
        <taxon>Batrachia</taxon>
        <taxon>Anura</taxon>
        <taxon>Neobatrachia</taxon>
        <taxon>Ranoidea</taxon>
        <taxon>Ranidae</taxon>
        <taxon>Aquarana</taxon>
    </lineage>
</organism>
<dbReference type="Proteomes" id="UP000228934">
    <property type="component" value="Unassembled WGS sequence"/>
</dbReference>
<dbReference type="EMBL" id="KV927990">
    <property type="protein sequence ID" value="PIO32817.1"/>
    <property type="molecule type" value="Genomic_DNA"/>
</dbReference>
<gene>
    <name evidence="1" type="ORF">AB205_0136350</name>
</gene>
<name>A0A2G9RY60_AQUCT</name>
<reference evidence="2" key="1">
    <citation type="journal article" date="2017" name="Nat. Commun.">
        <title>The North American bullfrog draft genome provides insight into hormonal regulation of long noncoding RNA.</title>
        <authorList>
            <person name="Hammond S.A."/>
            <person name="Warren R.L."/>
            <person name="Vandervalk B.P."/>
            <person name="Kucuk E."/>
            <person name="Khan H."/>
            <person name="Gibb E.A."/>
            <person name="Pandoh P."/>
            <person name="Kirk H."/>
            <person name="Zhao Y."/>
            <person name="Jones M."/>
            <person name="Mungall A.J."/>
            <person name="Coope R."/>
            <person name="Pleasance S."/>
            <person name="Moore R.A."/>
            <person name="Holt R.A."/>
            <person name="Round J.M."/>
            <person name="Ohora S."/>
            <person name="Walle B.V."/>
            <person name="Veldhoen N."/>
            <person name="Helbing C.C."/>
            <person name="Birol I."/>
        </authorList>
    </citation>
    <scope>NUCLEOTIDE SEQUENCE [LARGE SCALE GENOMIC DNA]</scope>
</reference>
<sequence>MWSMLPIRHVSLAPCCTYYWCWDLSHPLLTSGNESTKRVELHDATDTMAHDVTFMNPAILDFYHVIIYTGAGHAVLGLCRPFCCRTLSI</sequence>
<keyword evidence="2" id="KW-1185">Reference proteome</keyword>
<evidence type="ECO:0000313" key="1">
    <source>
        <dbReference type="EMBL" id="PIO32817.1"/>
    </source>
</evidence>
<protein>
    <submittedName>
        <fullName evidence="1">Uncharacterized protein</fullName>
    </submittedName>
</protein>
<proteinExistence type="predicted"/>